<protein>
    <submittedName>
        <fullName evidence="2">Uncharacterized protein</fullName>
    </submittedName>
</protein>
<feature type="region of interest" description="Disordered" evidence="1">
    <location>
        <begin position="83"/>
        <end position="142"/>
    </location>
</feature>
<dbReference type="EMBL" id="MG983743">
    <property type="protein sequence ID" value="AVO23110.1"/>
    <property type="molecule type" value="Genomic_DNA"/>
</dbReference>
<keyword evidence="3" id="KW-1185">Reference proteome</keyword>
<evidence type="ECO:0000256" key="1">
    <source>
        <dbReference type="SAM" id="MobiDB-lite"/>
    </source>
</evidence>
<proteinExistence type="predicted"/>
<accession>A0A2P1JUS5</accession>
<name>A0A2P1JUS5_9CAUD</name>
<evidence type="ECO:0000313" key="2">
    <source>
        <dbReference type="EMBL" id="AVO23110.1"/>
    </source>
</evidence>
<dbReference type="Proteomes" id="UP000241502">
    <property type="component" value="Segment"/>
</dbReference>
<sequence>MNHQRLRYNFFINTLGRKIYVVPEGKTGGPNSRPIGDFKLEQGDQRPFKEYREELLAELEVALQSIPDQDYSTYTIKILSWEDEEEEILPTNPVDEVPRESQLKPAPTTPVGQEQLEHEQEQEQEETLPDTDEQDDDDIDHQ</sequence>
<gene>
    <name evidence="2" type="ORF">RIVERRIDER_22</name>
</gene>
<reference evidence="2" key="1">
    <citation type="submission" date="2018-02" db="EMBL/GenBank/DDBJ databases">
        <authorList>
            <person name="Miller M."/>
            <person name="Deiulio A."/>
            <person name="Douthitt C."/>
            <person name="McMahon J."/>
            <person name="Holland C."/>
            <person name="Wiersma-Koch H."/>
            <person name="Turechek W."/>
            <person name="D'Elia T."/>
        </authorList>
    </citation>
    <scope>NUCLEOTIDE SEQUENCE [LARGE SCALE GENOMIC DNA]</scope>
</reference>
<feature type="compositionally biased region" description="Acidic residues" evidence="1">
    <location>
        <begin position="122"/>
        <end position="142"/>
    </location>
</feature>
<organism evidence="2 3">
    <name type="scientific">Xanthomonas phage RiverRider</name>
    <dbReference type="NCBI Taxonomy" id="2108116"/>
    <lineage>
        <taxon>Viruses</taxon>
        <taxon>Duplodnaviria</taxon>
        <taxon>Heunggongvirae</taxon>
        <taxon>Uroviricota</taxon>
        <taxon>Caudoviricetes</taxon>
        <taxon>Schitoviridae</taxon>
        <taxon>Riverridervirus</taxon>
        <taxon>Riverridervirus riverrider</taxon>
    </lineage>
</organism>
<evidence type="ECO:0000313" key="3">
    <source>
        <dbReference type="Proteomes" id="UP000241502"/>
    </source>
</evidence>